<reference evidence="10" key="1">
    <citation type="submission" date="2022-11" db="UniProtKB">
        <authorList>
            <consortium name="WormBaseParasite"/>
        </authorList>
    </citation>
    <scope>IDENTIFICATION</scope>
</reference>
<dbReference type="InterPro" id="IPR006568">
    <property type="entry name" value="PSP_pro-rich"/>
</dbReference>
<dbReference type="SMART" id="SM00581">
    <property type="entry name" value="PSP"/>
    <property type="match status" value="1"/>
</dbReference>
<evidence type="ECO:0000256" key="4">
    <source>
        <dbReference type="ARBA" id="ARBA00022833"/>
    </source>
</evidence>
<evidence type="ECO:0000313" key="9">
    <source>
        <dbReference type="Proteomes" id="UP000887565"/>
    </source>
</evidence>
<evidence type="ECO:0000256" key="5">
    <source>
        <dbReference type="ARBA" id="ARBA00023242"/>
    </source>
</evidence>
<keyword evidence="6" id="KW-0175">Coiled coil</keyword>
<keyword evidence="2" id="KW-0479">Metal-binding</keyword>
<dbReference type="Pfam" id="PF04046">
    <property type="entry name" value="PSP"/>
    <property type="match status" value="1"/>
</dbReference>
<evidence type="ECO:0000256" key="6">
    <source>
        <dbReference type="SAM" id="Coils"/>
    </source>
</evidence>
<proteinExistence type="predicted"/>
<evidence type="ECO:0000313" key="10">
    <source>
        <dbReference type="WBParaSite" id="nRc.2.0.1.t15068-RA"/>
    </source>
</evidence>
<feature type="compositionally biased region" description="Basic and acidic residues" evidence="7">
    <location>
        <begin position="19"/>
        <end position="38"/>
    </location>
</feature>
<accession>A0A915INQ6</accession>
<keyword evidence="3" id="KW-0863">Zinc-finger</keyword>
<sequence length="535" mass="59678">MDRLSSDELFENFGISSTPKEKSSIHTRFDDNETHNHMLDTTVNLASSGSSSSSDIDYDGCNDASKSRQDDDSGRGKSESEKLDVNIQQNAVQVDVNGLSGRLNFDSDRINNILERFGFQNVREMSRGQKIDNLIQKCEDLMAENEKIKQQLASSVQDLFIVDSLPGTENIECFNCGGNHSVSDCKEPLDQSRIKRKKMEKNRSKIDKETRNRRYAEEHSKFKPGVTSEQLRNALNLVAKDLPPWIYKMRRLGYPPGHLKDAFSEPSKMKMMDENGQLIKPKSGKDKGSYDFGKIISFAGFNEPVPDGVEDNFTPFDAPPFSNLQAKDVYIQNLQRELNGDTGSDNGPTTSAKARAKTTEISGAAENAHYDDMEIIVEDEIREDTAQNSLSTTIDDKNSPYIGSVEIVDEAIEDGEITDKIETEVEEKYSMKTPDRQPTTLKPSFSAQSLNVELGTPVSVRNARFFDEDDDDNEKSSTTKSQNGVSIVAADDNKPSLEAFSVGVNKFEYLEESLPCRGGGMANLKQILAKKRCKK</sequence>
<dbReference type="PANTHER" id="PTHR13316:SF0">
    <property type="entry name" value="ZINC FINGER CCHC DOMAIN-CONTAINING PROTEIN 8"/>
    <property type="match status" value="1"/>
</dbReference>
<evidence type="ECO:0000259" key="8">
    <source>
        <dbReference type="SMART" id="SM00581"/>
    </source>
</evidence>
<dbReference type="GO" id="GO:0003723">
    <property type="term" value="F:RNA binding"/>
    <property type="evidence" value="ECO:0007669"/>
    <property type="project" value="TreeGrafter"/>
</dbReference>
<dbReference type="GO" id="GO:0071013">
    <property type="term" value="C:catalytic step 2 spliceosome"/>
    <property type="evidence" value="ECO:0007669"/>
    <property type="project" value="TreeGrafter"/>
</dbReference>
<feature type="compositionally biased region" description="Polar residues" evidence="7">
    <location>
        <begin position="476"/>
        <end position="485"/>
    </location>
</feature>
<dbReference type="WBParaSite" id="nRc.2.0.1.t15068-RA">
    <property type="protein sequence ID" value="nRc.2.0.1.t15068-RA"/>
    <property type="gene ID" value="nRc.2.0.1.g15068"/>
</dbReference>
<keyword evidence="9" id="KW-1185">Reference proteome</keyword>
<name>A0A915INQ6_ROMCU</name>
<feature type="region of interest" description="Disordered" evidence="7">
    <location>
        <begin position="197"/>
        <end position="221"/>
    </location>
</feature>
<evidence type="ECO:0000256" key="1">
    <source>
        <dbReference type="ARBA" id="ARBA00004123"/>
    </source>
</evidence>
<feature type="region of interest" description="Disordered" evidence="7">
    <location>
        <begin position="1"/>
        <end position="84"/>
    </location>
</feature>
<keyword evidence="5" id="KW-0539">Nucleus</keyword>
<feature type="compositionally biased region" description="Polar residues" evidence="7">
    <location>
        <begin position="337"/>
        <end position="352"/>
    </location>
</feature>
<comment type="subcellular location">
    <subcellularLocation>
        <location evidence="1">Nucleus</location>
    </subcellularLocation>
</comment>
<evidence type="ECO:0000256" key="2">
    <source>
        <dbReference type="ARBA" id="ARBA00022723"/>
    </source>
</evidence>
<feature type="compositionally biased region" description="Basic and acidic residues" evidence="7">
    <location>
        <begin position="201"/>
        <end position="221"/>
    </location>
</feature>
<keyword evidence="4" id="KW-0862">Zinc</keyword>
<evidence type="ECO:0000256" key="3">
    <source>
        <dbReference type="ARBA" id="ARBA00022771"/>
    </source>
</evidence>
<feature type="coiled-coil region" evidence="6">
    <location>
        <begin position="131"/>
        <end position="158"/>
    </location>
</feature>
<dbReference type="InterPro" id="IPR052115">
    <property type="entry name" value="NEXT_complex_subunit_ZCCHC8"/>
</dbReference>
<feature type="domain" description="PSP proline-rich" evidence="8">
    <location>
        <begin position="219"/>
        <end position="271"/>
    </location>
</feature>
<feature type="region of interest" description="Disordered" evidence="7">
    <location>
        <begin position="337"/>
        <end position="371"/>
    </location>
</feature>
<organism evidence="9 10">
    <name type="scientific">Romanomermis culicivorax</name>
    <name type="common">Nematode worm</name>
    <dbReference type="NCBI Taxonomy" id="13658"/>
    <lineage>
        <taxon>Eukaryota</taxon>
        <taxon>Metazoa</taxon>
        <taxon>Ecdysozoa</taxon>
        <taxon>Nematoda</taxon>
        <taxon>Enoplea</taxon>
        <taxon>Dorylaimia</taxon>
        <taxon>Mermithida</taxon>
        <taxon>Mermithoidea</taxon>
        <taxon>Mermithidae</taxon>
        <taxon>Romanomermis</taxon>
    </lineage>
</organism>
<feature type="region of interest" description="Disordered" evidence="7">
    <location>
        <begin position="466"/>
        <end position="489"/>
    </location>
</feature>
<evidence type="ECO:0000256" key="7">
    <source>
        <dbReference type="SAM" id="MobiDB-lite"/>
    </source>
</evidence>
<dbReference type="AlphaFoldDB" id="A0A915INQ6"/>
<dbReference type="Proteomes" id="UP000887565">
    <property type="component" value="Unplaced"/>
</dbReference>
<protein>
    <submittedName>
        <fullName evidence="10">PSP proline-rich domain-containing protein</fullName>
    </submittedName>
</protein>
<dbReference type="GO" id="GO:0008270">
    <property type="term" value="F:zinc ion binding"/>
    <property type="evidence" value="ECO:0007669"/>
    <property type="project" value="UniProtKB-KW"/>
</dbReference>
<feature type="compositionally biased region" description="Basic and acidic residues" evidence="7">
    <location>
        <begin position="65"/>
        <end position="84"/>
    </location>
</feature>
<dbReference type="PANTHER" id="PTHR13316">
    <property type="entry name" value="ZINC FINGER, CCHC DOMAIN CONTAINING 8"/>
    <property type="match status" value="1"/>
</dbReference>